<dbReference type="EMBL" id="CAJVQC010000447">
    <property type="protein sequence ID" value="CAG8470873.1"/>
    <property type="molecule type" value="Genomic_DNA"/>
</dbReference>
<gene>
    <name evidence="1" type="ORF">RPERSI_LOCUS574</name>
</gene>
<reference evidence="1" key="1">
    <citation type="submission" date="2021-06" db="EMBL/GenBank/DDBJ databases">
        <authorList>
            <person name="Kallberg Y."/>
            <person name="Tangrot J."/>
            <person name="Rosling A."/>
        </authorList>
    </citation>
    <scope>NUCLEOTIDE SEQUENCE</scope>
    <source>
        <strain evidence="1">MA461A</strain>
    </source>
</reference>
<comment type="caution">
    <text evidence="1">The sequence shown here is derived from an EMBL/GenBank/DDBJ whole genome shotgun (WGS) entry which is preliminary data.</text>
</comment>
<evidence type="ECO:0000313" key="1">
    <source>
        <dbReference type="EMBL" id="CAG8470873.1"/>
    </source>
</evidence>
<evidence type="ECO:0000313" key="2">
    <source>
        <dbReference type="Proteomes" id="UP000789920"/>
    </source>
</evidence>
<name>A0ACA9KFV0_9GLOM</name>
<feature type="non-terminal residue" evidence="1">
    <location>
        <position position="275"/>
    </location>
</feature>
<keyword evidence="2" id="KW-1185">Reference proteome</keyword>
<proteinExistence type="predicted"/>
<protein>
    <submittedName>
        <fullName evidence="1">16507_t:CDS:1</fullName>
    </submittedName>
</protein>
<accession>A0ACA9KFV0</accession>
<sequence length="275" mass="31952">MTETSEKHHKRLNHEYQQRYHKKLQQTSGTNSTETARNIPTRKEEFRVTREAARQRNEVEVSHQQISRKGKERETPVDYDRWLLQNDDEWDCCLAEASQIRSGAQLRNLFTIFLLFCDPLHPEQLWENHRIALAVASSRIASLLLPENFAKWLIALGEDQIPTIEPEHDKIQLPEDLILPSQQLNDLIQFVYPEFSSHSDSQYLVERELPSERFMLIQGISGYLKDHRFQVSLDLMTPLSPSVDARVVTRTPGSTRLMTRYNGAEPPLIQADPKP</sequence>
<dbReference type="Proteomes" id="UP000789920">
    <property type="component" value="Unassembled WGS sequence"/>
</dbReference>
<organism evidence="1 2">
    <name type="scientific">Racocetra persica</name>
    <dbReference type="NCBI Taxonomy" id="160502"/>
    <lineage>
        <taxon>Eukaryota</taxon>
        <taxon>Fungi</taxon>
        <taxon>Fungi incertae sedis</taxon>
        <taxon>Mucoromycota</taxon>
        <taxon>Glomeromycotina</taxon>
        <taxon>Glomeromycetes</taxon>
        <taxon>Diversisporales</taxon>
        <taxon>Gigasporaceae</taxon>
        <taxon>Racocetra</taxon>
    </lineage>
</organism>